<dbReference type="InterPro" id="IPR036873">
    <property type="entry name" value="Rhodanese-like_dom_sf"/>
</dbReference>
<dbReference type="EMBL" id="CP066776">
    <property type="protein sequence ID" value="QQL46414.1"/>
    <property type="molecule type" value="Genomic_DNA"/>
</dbReference>
<dbReference type="PROSITE" id="PS50206">
    <property type="entry name" value="RHODANESE_3"/>
    <property type="match status" value="1"/>
</dbReference>
<gene>
    <name evidence="1" type="ORF">G3M56_011110</name>
</gene>
<dbReference type="SUPFAM" id="SSF52821">
    <property type="entry name" value="Rhodanese/Cell cycle control phosphatase"/>
    <property type="match status" value="1"/>
</dbReference>
<protein>
    <submittedName>
        <fullName evidence="1">Rhodanese-like domain-containing protein</fullName>
    </submittedName>
</protein>
<dbReference type="Pfam" id="PF00581">
    <property type="entry name" value="Rhodanese"/>
    <property type="match status" value="1"/>
</dbReference>
<evidence type="ECO:0000313" key="2">
    <source>
        <dbReference type="Proteomes" id="UP000475117"/>
    </source>
</evidence>
<accession>A0A6B3LCY9</accession>
<dbReference type="InterPro" id="IPR050229">
    <property type="entry name" value="GlpE_sulfurtransferase"/>
</dbReference>
<dbReference type="InterPro" id="IPR001763">
    <property type="entry name" value="Rhodanese-like_dom"/>
</dbReference>
<dbReference type="Proteomes" id="UP000475117">
    <property type="component" value="Chromosome"/>
</dbReference>
<sequence>MTEVLSAFPGAQRALFAAFHIGGCQACGFQPGETLAQVCDRNEDVTLDEAIKTIVENHQSDVSLSISPQELQTALAGDDAPSLVDIRTHEEFDAVKIEGALFFSENLQQEIFGTWPKESPIVVYDHTGNRALDAAAYFIGHGFSNTRALTGGIDAWAKEVDKNIPRYKLEFDA</sequence>
<dbReference type="SMART" id="SM00450">
    <property type="entry name" value="RHOD"/>
    <property type="match status" value="1"/>
</dbReference>
<evidence type="ECO:0000313" key="1">
    <source>
        <dbReference type="EMBL" id="QQL46414.1"/>
    </source>
</evidence>
<proteinExistence type="predicted"/>
<reference evidence="1 2" key="1">
    <citation type="submission" date="2020-12" db="EMBL/GenBank/DDBJ databases">
        <title>Sulforoseuscoccus oceanibium gen. nov., sp. nov., a representative of the phylum Verrucomicrobia with special cytoplasmic membrane, and proposal of Sulforoseuscoccusaceae fam. nov.</title>
        <authorList>
            <person name="Xi F."/>
        </authorList>
    </citation>
    <scope>NUCLEOTIDE SEQUENCE [LARGE SCALE GENOMIC DNA]</scope>
    <source>
        <strain evidence="1 2">T37</strain>
    </source>
</reference>
<organism evidence="1 2">
    <name type="scientific">Sulfuriroseicoccus oceanibius</name>
    <dbReference type="NCBI Taxonomy" id="2707525"/>
    <lineage>
        <taxon>Bacteria</taxon>
        <taxon>Pseudomonadati</taxon>
        <taxon>Verrucomicrobiota</taxon>
        <taxon>Verrucomicrobiia</taxon>
        <taxon>Verrucomicrobiales</taxon>
        <taxon>Verrucomicrobiaceae</taxon>
        <taxon>Sulfuriroseicoccus</taxon>
    </lineage>
</organism>
<dbReference type="AlphaFoldDB" id="A0A6B3LCY9"/>
<dbReference type="PANTHER" id="PTHR43031">
    <property type="entry name" value="FAD-DEPENDENT OXIDOREDUCTASE"/>
    <property type="match status" value="1"/>
</dbReference>
<keyword evidence="2" id="KW-1185">Reference proteome</keyword>
<name>A0A6B3LCY9_9BACT</name>
<dbReference type="PANTHER" id="PTHR43031:SF16">
    <property type="entry name" value="OXIDOREDUCTASE"/>
    <property type="match status" value="1"/>
</dbReference>
<dbReference type="KEGG" id="soa:G3M56_011110"/>
<dbReference type="Gene3D" id="3.40.250.10">
    <property type="entry name" value="Rhodanese-like domain"/>
    <property type="match status" value="1"/>
</dbReference>